<dbReference type="EC" id="2.3.1.225" evidence="7"/>
<dbReference type="Pfam" id="PF01529">
    <property type="entry name" value="DHHC"/>
    <property type="match status" value="1"/>
</dbReference>
<keyword evidence="6 7" id="KW-0012">Acyltransferase</keyword>
<dbReference type="EMBL" id="CAXITT010000258">
    <property type="protein sequence ID" value="CAL1537317.1"/>
    <property type="molecule type" value="Genomic_DNA"/>
</dbReference>
<dbReference type="PROSITE" id="PS50216">
    <property type="entry name" value="DHHC"/>
    <property type="match status" value="1"/>
</dbReference>
<dbReference type="GO" id="GO:0016020">
    <property type="term" value="C:membrane"/>
    <property type="evidence" value="ECO:0007669"/>
    <property type="project" value="UniProtKB-SubCell"/>
</dbReference>
<dbReference type="GO" id="GO:0019706">
    <property type="term" value="F:protein-cysteine S-palmitoyltransferase activity"/>
    <property type="evidence" value="ECO:0007669"/>
    <property type="project" value="UniProtKB-EC"/>
</dbReference>
<evidence type="ECO:0000256" key="1">
    <source>
        <dbReference type="ARBA" id="ARBA00004141"/>
    </source>
</evidence>
<name>A0AAV2HT96_LYMST</name>
<dbReference type="AlphaFoldDB" id="A0AAV2HT96"/>
<keyword evidence="2 7" id="KW-0808">Transferase</keyword>
<keyword evidence="5 7" id="KW-0472">Membrane</keyword>
<feature type="transmembrane region" description="Helical" evidence="7">
    <location>
        <begin position="192"/>
        <end position="212"/>
    </location>
</feature>
<dbReference type="PANTHER" id="PTHR12246">
    <property type="entry name" value="PALMITOYLTRANSFERASE ZDHHC16"/>
    <property type="match status" value="1"/>
</dbReference>
<comment type="similarity">
    <text evidence="7">Belongs to the DHHC palmitoyltransferase family.</text>
</comment>
<feature type="transmembrane region" description="Helical" evidence="7">
    <location>
        <begin position="34"/>
        <end position="53"/>
    </location>
</feature>
<accession>A0AAV2HT96</accession>
<dbReference type="Proteomes" id="UP001497497">
    <property type="component" value="Unassembled WGS sequence"/>
</dbReference>
<protein>
    <recommendedName>
        <fullName evidence="7">Palmitoyltransferase</fullName>
        <ecNumber evidence="7">2.3.1.225</ecNumber>
    </recommendedName>
</protein>
<feature type="transmembrane region" description="Helical" evidence="7">
    <location>
        <begin position="74"/>
        <end position="92"/>
    </location>
</feature>
<keyword evidence="3 7" id="KW-0812">Transmembrane</keyword>
<dbReference type="InterPro" id="IPR001594">
    <property type="entry name" value="Palmitoyltrfase_DHHC"/>
</dbReference>
<evidence type="ECO:0000256" key="6">
    <source>
        <dbReference type="ARBA" id="ARBA00023315"/>
    </source>
</evidence>
<dbReference type="InterPro" id="IPR039859">
    <property type="entry name" value="PFA4/ZDH16/20/ERF2-like"/>
</dbReference>
<comment type="domain">
    <text evidence="7">The DHHC domain is required for palmitoyltransferase activity.</text>
</comment>
<sequence>MERKHLTLKEKLTEHYQKRDFKPKKSSASTYGMIFFWTMSVSLLLEGIFILLPNHFKEDNSVSSETSNFSSYRCAQLIAIWLFLASAANWSLTHFASINHVLKETKDKYFPDMLAAPPGWKSCLTCMIDVPQRSHHCTLCNQCILKRDHHCFFTGSCVGYHNQRHFVIFCLYNCLSLLYAGYLQLTYLNEGFPIFSSAAVFYVPVVALWYFLTGATSFINIFVLTHLCLTIFCFGVSFFFLVWQVVIISRGQTSYEAWKQIMAYRRRSVLENLHSAFGNLLEFLLCLLLPVRLKMPGDGIKWTIEPKTEKGQ</sequence>
<comment type="subcellular location">
    <subcellularLocation>
        <location evidence="1">Membrane</location>
        <topology evidence="1">Multi-pass membrane protein</topology>
    </subcellularLocation>
</comment>
<evidence type="ECO:0000313" key="9">
    <source>
        <dbReference type="EMBL" id="CAL1537317.1"/>
    </source>
</evidence>
<evidence type="ECO:0000256" key="3">
    <source>
        <dbReference type="ARBA" id="ARBA00022692"/>
    </source>
</evidence>
<reference evidence="9 10" key="1">
    <citation type="submission" date="2024-04" db="EMBL/GenBank/DDBJ databases">
        <authorList>
            <consortium name="Genoscope - CEA"/>
            <person name="William W."/>
        </authorList>
    </citation>
    <scope>NUCLEOTIDE SEQUENCE [LARGE SCALE GENOMIC DNA]</scope>
</reference>
<evidence type="ECO:0000256" key="4">
    <source>
        <dbReference type="ARBA" id="ARBA00022989"/>
    </source>
</evidence>
<comment type="catalytic activity">
    <reaction evidence="7">
        <text>L-cysteinyl-[protein] + hexadecanoyl-CoA = S-hexadecanoyl-L-cysteinyl-[protein] + CoA</text>
        <dbReference type="Rhea" id="RHEA:36683"/>
        <dbReference type="Rhea" id="RHEA-COMP:10131"/>
        <dbReference type="Rhea" id="RHEA-COMP:11032"/>
        <dbReference type="ChEBI" id="CHEBI:29950"/>
        <dbReference type="ChEBI" id="CHEBI:57287"/>
        <dbReference type="ChEBI" id="CHEBI:57379"/>
        <dbReference type="ChEBI" id="CHEBI:74151"/>
        <dbReference type="EC" id="2.3.1.225"/>
    </reaction>
</comment>
<evidence type="ECO:0000256" key="7">
    <source>
        <dbReference type="RuleBase" id="RU079119"/>
    </source>
</evidence>
<feature type="transmembrane region" description="Helical" evidence="7">
    <location>
        <begin position="166"/>
        <end position="185"/>
    </location>
</feature>
<feature type="domain" description="Palmitoyltransferase DHHC" evidence="8">
    <location>
        <begin position="121"/>
        <end position="260"/>
    </location>
</feature>
<comment type="caution">
    <text evidence="9">The sequence shown here is derived from an EMBL/GenBank/DDBJ whole genome shotgun (WGS) entry which is preliminary data.</text>
</comment>
<organism evidence="9 10">
    <name type="scientific">Lymnaea stagnalis</name>
    <name type="common">Great pond snail</name>
    <name type="synonym">Helix stagnalis</name>
    <dbReference type="NCBI Taxonomy" id="6523"/>
    <lineage>
        <taxon>Eukaryota</taxon>
        <taxon>Metazoa</taxon>
        <taxon>Spiralia</taxon>
        <taxon>Lophotrochozoa</taxon>
        <taxon>Mollusca</taxon>
        <taxon>Gastropoda</taxon>
        <taxon>Heterobranchia</taxon>
        <taxon>Euthyneura</taxon>
        <taxon>Panpulmonata</taxon>
        <taxon>Hygrophila</taxon>
        <taxon>Lymnaeoidea</taxon>
        <taxon>Lymnaeidae</taxon>
        <taxon>Lymnaea</taxon>
    </lineage>
</organism>
<keyword evidence="4 7" id="KW-1133">Transmembrane helix</keyword>
<feature type="transmembrane region" description="Helical" evidence="7">
    <location>
        <begin position="218"/>
        <end position="248"/>
    </location>
</feature>
<evidence type="ECO:0000259" key="8">
    <source>
        <dbReference type="Pfam" id="PF01529"/>
    </source>
</evidence>
<evidence type="ECO:0000313" key="10">
    <source>
        <dbReference type="Proteomes" id="UP001497497"/>
    </source>
</evidence>
<evidence type="ECO:0000256" key="5">
    <source>
        <dbReference type="ARBA" id="ARBA00023136"/>
    </source>
</evidence>
<proteinExistence type="inferred from homology"/>
<keyword evidence="10" id="KW-1185">Reference proteome</keyword>
<gene>
    <name evidence="9" type="ORF">GSLYS_00011230001</name>
</gene>
<evidence type="ECO:0000256" key="2">
    <source>
        <dbReference type="ARBA" id="ARBA00022679"/>
    </source>
</evidence>